<dbReference type="Proteomes" id="UP000824469">
    <property type="component" value="Unassembled WGS sequence"/>
</dbReference>
<organism evidence="10 11">
    <name type="scientific">Taxus chinensis</name>
    <name type="common">Chinese yew</name>
    <name type="synonym">Taxus wallichiana var. chinensis</name>
    <dbReference type="NCBI Taxonomy" id="29808"/>
    <lineage>
        <taxon>Eukaryota</taxon>
        <taxon>Viridiplantae</taxon>
        <taxon>Streptophyta</taxon>
        <taxon>Embryophyta</taxon>
        <taxon>Tracheophyta</taxon>
        <taxon>Spermatophyta</taxon>
        <taxon>Pinopsida</taxon>
        <taxon>Pinidae</taxon>
        <taxon>Conifers II</taxon>
        <taxon>Cupressales</taxon>
        <taxon>Taxaceae</taxon>
        <taxon>Taxus</taxon>
    </lineage>
</organism>
<dbReference type="PANTHER" id="PTHR24286:SF384">
    <property type="entry name" value="P450, PUTATIVE (EUROFUNG)-RELATED"/>
    <property type="match status" value="1"/>
</dbReference>
<keyword evidence="7" id="KW-0503">Monooxygenase</keyword>
<keyword evidence="9" id="KW-0472">Membrane</keyword>
<keyword evidence="9" id="KW-0812">Transmembrane</keyword>
<evidence type="ECO:0000256" key="7">
    <source>
        <dbReference type="ARBA" id="ARBA00023033"/>
    </source>
</evidence>
<comment type="similarity">
    <text evidence="2">Belongs to the cytochrome P450 family.</text>
</comment>
<evidence type="ECO:0000256" key="2">
    <source>
        <dbReference type="ARBA" id="ARBA00010617"/>
    </source>
</evidence>
<evidence type="ECO:0000256" key="9">
    <source>
        <dbReference type="SAM" id="Phobius"/>
    </source>
</evidence>
<evidence type="ECO:0000256" key="8">
    <source>
        <dbReference type="ARBA" id="ARBA00023059"/>
    </source>
</evidence>
<comment type="caution">
    <text evidence="10">The sequence shown here is derived from an EMBL/GenBank/DDBJ whole genome shotgun (WGS) entry which is preliminary data.</text>
</comment>
<keyword evidence="8" id="KW-0876">Taxol biosynthesis</keyword>
<feature type="non-terminal residue" evidence="10">
    <location>
        <position position="440"/>
    </location>
</feature>
<evidence type="ECO:0000256" key="3">
    <source>
        <dbReference type="ARBA" id="ARBA00022617"/>
    </source>
</evidence>
<dbReference type="GO" id="GO:0005506">
    <property type="term" value="F:iron ion binding"/>
    <property type="evidence" value="ECO:0007669"/>
    <property type="project" value="InterPro"/>
</dbReference>
<dbReference type="GO" id="GO:0004497">
    <property type="term" value="F:monooxygenase activity"/>
    <property type="evidence" value="ECO:0007669"/>
    <property type="project" value="UniProtKB-KW"/>
</dbReference>
<name>A0AA38L7G9_TAXCH</name>
<dbReference type="Gene3D" id="1.10.630.10">
    <property type="entry name" value="Cytochrome P450"/>
    <property type="match status" value="1"/>
</dbReference>
<dbReference type="AlphaFoldDB" id="A0AA38L7G9"/>
<dbReference type="InterPro" id="IPR036396">
    <property type="entry name" value="Cyt_P450_sf"/>
</dbReference>
<reference evidence="10 11" key="1">
    <citation type="journal article" date="2021" name="Nat. Plants">
        <title>The Taxus genome provides insights into paclitaxel biosynthesis.</title>
        <authorList>
            <person name="Xiong X."/>
            <person name="Gou J."/>
            <person name="Liao Q."/>
            <person name="Li Y."/>
            <person name="Zhou Q."/>
            <person name="Bi G."/>
            <person name="Li C."/>
            <person name="Du R."/>
            <person name="Wang X."/>
            <person name="Sun T."/>
            <person name="Guo L."/>
            <person name="Liang H."/>
            <person name="Lu P."/>
            <person name="Wu Y."/>
            <person name="Zhang Z."/>
            <person name="Ro D.K."/>
            <person name="Shang Y."/>
            <person name="Huang S."/>
            <person name="Yan J."/>
        </authorList>
    </citation>
    <scope>NUCLEOTIDE SEQUENCE [LARGE SCALE GENOMIC DNA]</scope>
    <source>
        <strain evidence="10">Ta-2019</strain>
    </source>
</reference>
<evidence type="ECO:0000313" key="11">
    <source>
        <dbReference type="Proteomes" id="UP000824469"/>
    </source>
</evidence>
<dbReference type="InterPro" id="IPR002401">
    <property type="entry name" value="Cyt_P450_E_grp-I"/>
</dbReference>
<dbReference type="InterPro" id="IPR001128">
    <property type="entry name" value="Cyt_P450"/>
</dbReference>
<keyword evidence="5" id="KW-0560">Oxidoreductase</keyword>
<keyword evidence="6" id="KW-0408">Iron</keyword>
<keyword evidence="4" id="KW-0479">Metal-binding</keyword>
<evidence type="ECO:0000256" key="1">
    <source>
        <dbReference type="ARBA" id="ARBA00005122"/>
    </source>
</evidence>
<evidence type="ECO:0000256" key="4">
    <source>
        <dbReference type="ARBA" id="ARBA00022723"/>
    </source>
</evidence>
<protein>
    <recommendedName>
        <fullName evidence="12">Cytochrome P450</fullName>
    </recommendedName>
</protein>
<evidence type="ECO:0000256" key="5">
    <source>
        <dbReference type="ARBA" id="ARBA00023002"/>
    </source>
</evidence>
<feature type="transmembrane region" description="Helical" evidence="9">
    <location>
        <begin position="24"/>
        <end position="42"/>
    </location>
</feature>
<keyword evidence="9" id="KW-1133">Transmembrane helix</keyword>
<dbReference type="SUPFAM" id="SSF48264">
    <property type="entry name" value="Cytochrome P450"/>
    <property type="match status" value="1"/>
</dbReference>
<dbReference type="GO" id="GO:0016125">
    <property type="term" value="P:sterol metabolic process"/>
    <property type="evidence" value="ECO:0007669"/>
    <property type="project" value="TreeGrafter"/>
</dbReference>
<dbReference type="PANTHER" id="PTHR24286">
    <property type="entry name" value="CYTOCHROME P450 26"/>
    <property type="match status" value="1"/>
</dbReference>
<dbReference type="GO" id="GO:0016705">
    <property type="term" value="F:oxidoreductase activity, acting on paired donors, with incorporation or reduction of molecular oxygen"/>
    <property type="evidence" value="ECO:0007669"/>
    <property type="project" value="InterPro"/>
</dbReference>
<comment type="pathway">
    <text evidence="1">Alkaloid biosynthesis; taxol biosynthesis.</text>
</comment>
<dbReference type="Pfam" id="PF00067">
    <property type="entry name" value="p450"/>
    <property type="match status" value="1"/>
</dbReference>
<accession>A0AA38L7G9</accession>
<dbReference type="CDD" id="cd11043">
    <property type="entry name" value="CYP90-like"/>
    <property type="match status" value="1"/>
</dbReference>
<keyword evidence="11" id="KW-1185">Reference proteome</keyword>
<dbReference type="EMBL" id="JAHRHJ020000005">
    <property type="protein sequence ID" value="KAH9314718.1"/>
    <property type="molecule type" value="Genomic_DNA"/>
</dbReference>
<gene>
    <name evidence="10" type="ORF">KI387_023345</name>
</gene>
<dbReference type="GO" id="GO:0020037">
    <property type="term" value="F:heme binding"/>
    <property type="evidence" value="ECO:0007669"/>
    <property type="project" value="InterPro"/>
</dbReference>
<evidence type="ECO:0000256" key="6">
    <source>
        <dbReference type="ARBA" id="ARBA00023004"/>
    </source>
</evidence>
<evidence type="ECO:0008006" key="12">
    <source>
        <dbReference type="Google" id="ProtNLM"/>
    </source>
</evidence>
<keyword evidence="3" id="KW-0349">Heme</keyword>
<dbReference type="PRINTS" id="PR00463">
    <property type="entry name" value="EP450I"/>
</dbReference>
<proteinExistence type="inferred from homology"/>
<dbReference type="FunFam" id="1.10.630.10:FF:000022">
    <property type="entry name" value="Taxadiene 5-alpha hydroxylase"/>
    <property type="match status" value="1"/>
</dbReference>
<dbReference type="GO" id="GO:0042617">
    <property type="term" value="P:paclitaxel biosynthetic process"/>
    <property type="evidence" value="ECO:0007669"/>
    <property type="project" value="UniProtKB-KW"/>
</dbReference>
<sequence>MNSFDFPSSMTANFGRVVPLDSSAILSLILSATVGIILVLFFRYKHKSFVNLPPGKLGFPLIGETIPFLQALRSETPQKFFDEKVKKFGLVFKTSLVGHPTVVFCGPAGNRLILSNENKLVHIAWPNSFMKVIGQDSLLSKTGEKHRIVRSALSNFLRPQALQIYMAKMSTEIQSHINEKWKGKDEVKMLPLVSDLVLSIATSLFFGINDEHQREVIHNLLDIISVGQVAVPLDIPGTRYRKALEARSELDKILSDLIENRRTDLCSGRASSNQDLLSVLLTFKDERGNPLTDKEIRDNFSLLLHGSHYTTVSVMTLTFKLLYSNPECYEKVVQEQLEMLGNVKEGEEITWKDLREMKYTWQVVQETVRILPPVFGTFRKAITDIHYDGYTIPKGWRILWTTYSTHKKEEYFNEPDKFKPSRFQEEGKNLTPYTFLPFGA</sequence>
<evidence type="ECO:0000313" key="10">
    <source>
        <dbReference type="EMBL" id="KAH9314718.1"/>
    </source>
</evidence>